<dbReference type="InterPro" id="IPR029526">
    <property type="entry name" value="PGBD"/>
</dbReference>
<feature type="non-terminal residue" evidence="2">
    <location>
        <position position="254"/>
    </location>
</feature>
<accession>A0ABD1D5Q9</accession>
<gene>
    <name evidence="2" type="ORF">pipiens_001279</name>
</gene>
<dbReference type="Pfam" id="PF13843">
    <property type="entry name" value="DDE_Tnp_1_7"/>
    <property type="match status" value="2"/>
</dbReference>
<organism evidence="2 3">
    <name type="scientific">Culex pipiens pipiens</name>
    <name type="common">Northern house mosquito</name>
    <dbReference type="NCBI Taxonomy" id="38569"/>
    <lineage>
        <taxon>Eukaryota</taxon>
        <taxon>Metazoa</taxon>
        <taxon>Ecdysozoa</taxon>
        <taxon>Arthropoda</taxon>
        <taxon>Hexapoda</taxon>
        <taxon>Insecta</taxon>
        <taxon>Pterygota</taxon>
        <taxon>Neoptera</taxon>
        <taxon>Endopterygota</taxon>
        <taxon>Diptera</taxon>
        <taxon>Nematocera</taxon>
        <taxon>Culicoidea</taxon>
        <taxon>Culicidae</taxon>
        <taxon>Culicinae</taxon>
        <taxon>Culicini</taxon>
        <taxon>Culex</taxon>
        <taxon>Culex</taxon>
    </lineage>
</organism>
<proteinExistence type="predicted"/>
<dbReference type="PANTHER" id="PTHR46599:SF6">
    <property type="entry name" value="DUAL SPECIFICITY PHOSPHATASE 26"/>
    <property type="match status" value="1"/>
</dbReference>
<protein>
    <recommendedName>
        <fullName evidence="1">PiggyBac transposable element-derived protein domain-containing protein</fullName>
    </recommendedName>
</protein>
<sequence>MDRTMGELEAFIGLMILAAVIKGNKEALEGLWAEEMGRPIFRATMPLKRFRTIHAMLRFDDKATRSSKKGSGILNVWNPWVDQQALLFRPNESITIDEQLYGYRGRVFCKVFMDKKPDKLYLGKSSDNRSKNVSETTVCNLVLNAGYEGRNVTTDNYYTSASLAASLLKNAMTLVGTLRKNKRCIPPALLDLKGRSVGSSLYAYSGTETILSYVPKKNKNVLLLSTLHTDLQQDNGQKPSIIHFYNSTKGAVDT</sequence>
<feature type="domain" description="PiggyBac transposable element-derived protein" evidence="1">
    <location>
        <begin position="122"/>
        <end position="254"/>
    </location>
</feature>
<evidence type="ECO:0000313" key="2">
    <source>
        <dbReference type="EMBL" id="KAL1394965.1"/>
    </source>
</evidence>
<dbReference type="Proteomes" id="UP001562425">
    <property type="component" value="Unassembled WGS sequence"/>
</dbReference>
<name>A0ABD1D5Q9_CULPP</name>
<feature type="domain" description="PiggyBac transposable element-derived protein" evidence="1">
    <location>
        <begin position="4"/>
        <end position="120"/>
    </location>
</feature>
<reference evidence="2 3" key="1">
    <citation type="submission" date="2024-05" db="EMBL/GenBank/DDBJ databases">
        <title>Culex pipiens pipiens assembly and annotation.</title>
        <authorList>
            <person name="Alout H."/>
            <person name="Durand T."/>
        </authorList>
    </citation>
    <scope>NUCLEOTIDE SEQUENCE [LARGE SCALE GENOMIC DNA]</scope>
    <source>
        <strain evidence="2">HA-2024</strain>
        <tissue evidence="2">Whole body</tissue>
    </source>
</reference>
<dbReference type="AlphaFoldDB" id="A0ABD1D5Q9"/>
<keyword evidence="3" id="KW-1185">Reference proteome</keyword>
<evidence type="ECO:0000259" key="1">
    <source>
        <dbReference type="Pfam" id="PF13843"/>
    </source>
</evidence>
<comment type="caution">
    <text evidence="2">The sequence shown here is derived from an EMBL/GenBank/DDBJ whole genome shotgun (WGS) entry which is preliminary data.</text>
</comment>
<dbReference type="PANTHER" id="PTHR46599">
    <property type="entry name" value="PIGGYBAC TRANSPOSABLE ELEMENT-DERIVED PROTEIN 4"/>
    <property type="match status" value="1"/>
</dbReference>
<evidence type="ECO:0000313" key="3">
    <source>
        <dbReference type="Proteomes" id="UP001562425"/>
    </source>
</evidence>
<dbReference type="EMBL" id="JBEHCU010007364">
    <property type="protein sequence ID" value="KAL1394965.1"/>
    <property type="molecule type" value="Genomic_DNA"/>
</dbReference>